<sequence>MKLLARIATHHACHLVEDQYKASSKVAYTVEASALAEYDTFVNLESNKSYA</sequence>
<name>W2WPI0_PHYNI</name>
<reference evidence="1 2" key="1">
    <citation type="submission" date="2013-11" db="EMBL/GenBank/DDBJ databases">
        <title>The Genome Sequence of Phytophthora parasitica CJ01A1.</title>
        <authorList>
            <consortium name="The Broad Institute Genomics Platform"/>
            <person name="Russ C."/>
            <person name="Tyler B."/>
            <person name="Panabieres F."/>
            <person name="Shan W."/>
            <person name="Tripathy S."/>
            <person name="Grunwald N."/>
            <person name="Machado M."/>
            <person name="Johnson C.S."/>
            <person name="Walker B."/>
            <person name="Young S.K."/>
            <person name="Zeng Q."/>
            <person name="Gargeya S."/>
            <person name="Fitzgerald M."/>
            <person name="Haas B."/>
            <person name="Abouelleil A."/>
            <person name="Allen A.W."/>
            <person name="Alvarado L."/>
            <person name="Arachchi H.M."/>
            <person name="Berlin A.M."/>
            <person name="Chapman S.B."/>
            <person name="Gainer-Dewar J."/>
            <person name="Goldberg J."/>
            <person name="Griggs A."/>
            <person name="Gujja S."/>
            <person name="Hansen M."/>
            <person name="Howarth C."/>
            <person name="Imamovic A."/>
            <person name="Ireland A."/>
            <person name="Larimer J."/>
            <person name="McCowan C."/>
            <person name="Murphy C."/>
            <person name="Pearson M."/>
            <person name="Poon T.W."/>
            <person name="Priest M."/>
            <person name="Roberts A."/>
            <person name="Saif S."/>
            <person name="Shea T."/>
            <person name="Sisk P."/>
            <person name="Sykes S."/>
            <person name="Wortman J."/>
            <person name="Nusbaum C."/>
            <person name="Birren B."/>
        </authorList>
    </citation>
    <scope>NUCLEOTIDE SEQUENCE [LARGE SCALE GENOMIC DNA]</scope>
    <source>
        <strain evidence="1 2">CJ01A1</strain>
    </source>
</reference>
<dbReference type="EMBL" id="ANIX01002546">
    <property type="protein sequence ID" value="ETP11484.1"/>
    <property type="molecule type" value="Genomic_DNA"/>
</dbReference>
<proteinExistence type="predicted"/>
<accession>W2WPI0</accession>
<dbReference type="AlphaFoldDB" id="W2WPI0"/>
<gene>
    <name evidence="1" type="ORF">F441_12994</name>
</gene>
<evidence type="ECO:0000313" key="1">
    <source>
        <dbReference type="EMBL" id="ETP11484.1"/>
    </source>
</evidence>
<dbReference type="Proteomes" id="UP000018958">
    <property type="component" value="Unassembled WGS sequence"/>
</dbReference>
<evidence type="ECO:0000313" key="2">
    <source>
        <dbReference type="Proteomes" id="UP000018958"/>
    </source>
</evidence>
<protein>
    <submittedName>
        <fullName evidence="1">Uncharacterized protein</fullName>
    </submittedName>
</protein>
<feature type="non-terminal residue" evidence="1">
    <location>
        <position position="51"/>
    </location>
</feature>
<organism evidence="1 2">
    <name type="scientific">Phytophthora nicotianae CJ01A1</name>
    <dbReference type="NCBI Taxonomy" id="1317063"/>
    <lineage>
        <taxon>Eukaryota</taxon>
        <taxon>Sar</taxon>
        <taxon>Stramenopiles</taxon>
        <taxon>Oomycota</taxon>
        <taxon>Peronosporomycetes</taxon>
        <taxon>Peronosporales</taxon>
        <taxon>Peronosporaceae</taxon>
        <taxon>Phytophthora</taxon>
    </lineage>
</organism>
<comment type="caution">
    <text evidence="1">The sequence shown here is derived from an EMBL/GenBank/DDBJ whole genome shotgun (WGS) entry which is preliminary data.</text>
</comment>